<feature type="region of interest" description="Disordered" evidence="16">
    <location>
        <begin position="584"/>
        <end position="604"/>
    </location>
</feature>
<dbReference type="GO" id="GO:0005509">
    <property type="term" value="F:calcium ion binding"/>
    <property type="evidence" value="ECO:0007669"/>
    <property type="project" value="InterPro"/>
</dbReference>
<feature type="domain" description="Extracellular sulfatase C-terminal" evidence="19">
    <location>
        <begin position="535"/>
        <end position="676"/>
    </location>
</feature>
<feature type="binding site" evidence="14">
    <location>
        <position position="57"/>
    </location>
    <ligand>
        <name>Ca(2+)</name>
        <dbReference type="ChEBI" id="CHEBI:29108"/>
    </ligand>
</feature>
<dbReference type="InterPro" id="IPR000917">
    <property type="entry name" value="Sulfatase_N"/>
</dbReference>
<protein>
    <submittedName>
        <fullName evidence="20">Sulfatase 2a</fullName>
    </submittedName>
</protein>
<reference evidence="20" key="2">
    <citation type="submission" date="2025-08" db="UniProtKB">
        <authorList>
            <consortium name="Ensembl"/>
        </authorList>
    </citation>
    <scope>IDENTIFICATION</scope>
</reference>
<dbReference type="GO" id="GO:0005783">
    <property type="term" value="C:endoplasmic reticulum"/>
    <property type="evidence" value="ECO:0007669"/>
    <property type="project" value="UniProtKB-SubCell"/>
</dbReference>
<evidence type="ECO:0000256" key="9">
    <source>
        <dbReference type="ARBA" id="ARBA00022837"/>
    </source>
</evidence>
<evidence type="ECO:0000256" key="13">
    <source>
        <dbReference type="PIRSR" id="PIRSR036665-51"/>
    </source>
</evidence>
<dbReference type="InterPro" id="IPR024609">
    <property type="entry name" value="Extracellular_sulfatase_C"/>
</dbReference>
<feature type="binding site" evidence="14">
    <location>
        <position position="322"/>
    </location>
    <ligand>
        <name>Ca(2+)</name>
        <dbReference type="ChEBI" id="CHEBI:29108"/>
    </ligand>
</feature>
<comment type="similarity">
    <text evidence="4">Belongs to the sulfatase family.</text>
</comment>
<dbReference type="GO" id="GO:0005886">
    <property type="term" value="C:plasma membrane"/>
    <property type="evidence" value="ECO:0007669"/>
    <property type="project" value="TreeGrafter"/>
</dbReference>
<dbReference type="PROSITE" id="PS00523">
    <property type="entry name" value="SULFATASE_1"/>
    <property type="match status" value="1"/>
</dbReference>
<evidence type="ECO:0000256" key="15">
    <source>
        <dbReference type="SAM" id="Coils"/>
    </source>
</evidence>
<dbReference type="FunFam" id="3.40.720.10:FF:000003">
    <property type="entry name" value="Extracellular sulfatase"/>
    <property type="match status" value="1"/>
</dbReference>
<feature type="binding site" description="via 3-oxoalanine" evidence="14">
    <location>
        <position position="93"/>
    </location>
    <ligand>
        <name>Ca(2+)</name>
        <dbReference type="ChEBI" id="CHEBI:29108"/>
    </ligand>
</feature>
<evidence type="ECO:0000256" key="12">
    <source>
        <dbReference type="PIRSR" id="PIRSR036665-50"/>
    </source>
</evidence>
<evidence type="ECO:0000256" key="14">
    <source>
        <dbReference type="PIRSR" id="PIRSR036665-52"/>
    </source>
</evidence>
<evidence type="ECO:0000313" key="21">
    <source>
        <dbReference type="Proteomes" id="UP000694395"/>
    </source>
</evidence>
<feature type="binding site" evidence="14">
    <location>
        <position position="58"/>
    </location>
    <ligand>
        <name>Ca(2+)</name>
        <dbReference type="ChEBI" id="CHEBI:29108"/>
    </ligand>
</feature>
<evidence type="ECO:0000256" key="7">
    <source>
        <dbReference type="ARBA" id="ARBA00022801"/>
    </source>
</evidence>
<keyword evidence="5 14" id="KW-0479">Metal-binding</keyword>
<dbReference type="PANTHER" id="PTHR43108">
    <property type="entry name" value="N-ACETYLGLUCOSAMINE-6-SULFATASE FAMILY MEMBER"/>
    <property type="match status" value="1"/>
</dbReference>
<keyword evidence="9 14" id="KW-0106">Calcium</keyword>
<keyword evidence="17" id="KW-0472">Membrane</keyword>
<keyword evidence="10" id="KW-0333">Golgi apparatus</keyword>
<dbReference type="InterPro" id="IPR014615">
    <property type="entry name" value="Extracellular_sulfatase"/>
</dbReference>
<evidence type="ECO:0000259" key="18">
    <source>
        <dbReference type="Pfam" id="PF00884"/>
    </source>
</evidence>
<keyword evidence="17" id="KW-1133">Transmembrane helix</keyword>
<evidence type="ECO:0000256" key="10">
    <source>
        <dbReference type="ARBA" id="ARBA00023034"/>
    </source>
</evidence>
<dbReference type="PIRSF" id="PIRSF036665">
    <property type="entry name" value="Sulf1"/>
    <property type="match status" value="1"/>
</dbReference>
<accession>A0A8K9WSW7</accession>
<dbReference type="Pfam" id="PF12548">
    <property type="entry name" value="DUF3740"/>
    <property type="match status" value="1"/>
</dbReference>
<evidence type="ECO:0000256" key="16">
    <source>
        <dbReference type="SAM" id="MobiDB-lite"/>
    </source>
</evidence>
<dbReference type="Gene3D" id="3.40.720.10">
    <property type="entry name" value="Alkaline Phosphatase, subunit A"/>
    <property type="match status" value="1"/>
</dbReference>
<dbReference type="GO" id="GO:0030177">
    <property type="term" value="P:positive regulation of Wnt signaling pathway"/>
    <property type="evidence" value="ECO:0007669"/>
    <property type="project" value="TreeGrafter"/>
</dbReference>
<keyword evidence="11" id="KW-0325">Glycoprotein</keyword>
<dbReference type="SUPFAM" id="SSF53649">
    <property type="entry name" value="Alkaline phosphatase-like"/>
    <property type="match status" value="2"/>
</dbReference>
<dbReference type="Ensembl" id="ENSOMYT00000138889.1">
    <property type="protein sequence ID" value="ENSOMYP00000122134.1"/>
    <property type="gene ID" value="ENSOMYG00000029277.2"/>
</dbReference>
<keyword evidence="7" id="KW-0378">Hydrolase</keyword>
<evidence type="ECO:0000256" key="1">
    <source>
        <dbReference type="ARBA" id="ARBA00004240"/>
    </source>
</evidence>
<feature type="transmembrane region" description="Helical" evidence="17">
    <location>
        <begin position="840"/>
        <end position="859"/>
    </location>
</feature>
<evidence type="ECO:0000256" key="6">
    <source>
        <dbReference type="ARBA" id="ARBA00022729"/>
    </source>
</evidence>
<reference evidence="20" key="3">
    <citation type="submission" date="2025-09" db="UniProtKB">
        <authorList>
            <consortium name="Ensembl"/>
        </authorList>
    </citation>
    <scope>IDENTIFICATION</scope>
</reference>
<feature type="active site" description="Nucleophile" evidence="13">
    <location>
        <position position="93"/>
    </location>
</feature>
<evidence type="ECO:0000313" key="20">
    <source>
        <dbReference type="Ensembl" id="ENSOMYP00000122134.1"/>
    </source>
</evidence>
<evidence type="ECO:0000256" key="8">
    <source>
        <dbReference type="ARBA" id="ARBA00022824"/>
    </source>
</evidence>
<feature type="binding site" evidence="14">
    <location>
        <position position="323"/>
    </location>
    <ligand>
        <name>Ca(2+)</name>
        <dbReference type="ChEBI" id="CHEBI:29108"/>
    </ligand>
</feature>
<dbReference type="GO" id="GO:0010575">
    <property type="term" value="P:positive regulation of vascular endothelial growth factor production"/>
    <property type="evidence" value="ECO:0007669"/>
    <property type="project" value="TreeGrafter"/>
</dbReference>
<keyword evidence="21" id="KW-1185">Reference proteome</keyword>
<evidence type="ECO:0000256" key="11">
    <source>
        <dbReference type="ARBA" id="ARBA00023180"/>
    </source>
</evidence>
<name>A0A8K9WSW7_ONCMY</name>
<dbReference type="CDD" id="cd16147">
    <property type="entry name" value="G6S"/>
    <property type="match status" value="1"/>
</dbReference>
<organism evidence="20 21">
    <name type="scientific">Oncorhynchus mykiss</name>
    <name type="common">Rainbow trout</name>
    <name type="synonym">Salmo gairdneri</name>
    <dbReference type="NCBI Taxonomy" id="8022"/>
    <lineage>
        <taxon>Eukaryota</taxon>
        <taxon>Metazoa</taxon>
        <taxon>Chordata</taxon>
        <taxon>Craniata</taxon>
        <taxon>Vertebrata</taxon>
        <taxon>Euteleostomi</taxon>
        <taxon>Actinopterygii</taxon>
        <taxon>Neopterygii</taxon>
        <taxon>Teleostei</taxon>
        <taxon>Protacanthopterygii</taxon>
        <taxon>Salmoniformes</taxon>
        <taxon>Salmonidae</taxon>
        <taxon>Salmoninae</taxon>
        <taxon>Oncorhynchus</taxon>
    </lineage>
</organism>
<comment type="cofactor">
    <cofactor evidence="14">
        <name>Ca(2+)</name>
        <dbReference type="ChEBI" id="CHEBI:29108"/>
    </cofactor>
    <text evidence="14">Binds 1 Ca(2+) ion per subunit.</text>
</comment>
<evidence type="ECO:0000256" key="3">
    <source>
        <dbReference type="ARBA" id="ARBA00004348"/>
    </source>
</evidence>
<dbReference type="Pfam" id="PF00884">
    <property type="entry name" value="Sulfatase"/>
    <property type="match status" value="1"/>
</dbReference>
<dbReference type="GO" id="GO:0030201">
    <property type="term" value="P:heparan sulfate proteoglycan metabolic process"/>
    <property type="evidence" value="ECO:0007669"/>
    <property type="project" value="TreeGrafter"/>
</dbReference>
<dbReference type="InterPro" id="IPR024607">
    <property type="entry name" value="Sulfatase_CS"/>
</dbReference>
<dbReference type="AlphaFoldDB" id="A0A8K9WSW7"/>
<dbReference type="InterPro" id="IPR017850">
    <property type="entry name" value="Alkaline_phosphatase_core_sf"/>
</dbReference>
<dbReference type="PANTHER" id="PTHR43108:SF4">
    <property type="entry name" value="EXTRACELLULAR SULFATASE SULF-2"/>
    <property type="match status" value="1"/>
</dbReference>
<evidence type="ECO:0000256" key="5">
    <source>
        <dbReference type="ARBA" id="ARBA00022723"/>
    </source>
</evidence>
<reference evidence="20" key="1">
    <citation type="submission" date="2020-07" db="EMBL/GenBank/DDBJ databases">
        <title>A long reads based de novo assembly of the rainbow trout Arlee double haploid line genome.</title>
        <authorList>
            <person name="Gao G."/>
            <person name="Palti Y."/>
        </authorList>
    </citation>
    <scope>NUCLEOTIDE SEQUENCE [LARGE SCALE GENOMIC DNA]</scope>
</reference>
<comment type="PTM">
    <text evidence="12">The conversion to 3-oxoalanine (also known as C-formylglycine, FGly), of a serine or cysteine residue in prokaryotes and of a cysteine residue in eukaryotes, is critical for catalytic activity.</text>
</comment>
<keyword evidence="15" id="KW-0175">Coiled coil</keyword>
<dbReference type="GO" id="GO:0008449">
    <property type="term" value="F:N-acetylglucosamine-6-sulfatase activity"/>
    <property type="evidence" value="ECO:0007669"/>
    <property type="project" value="TreeGrafter"/>
</dbReference>
<dbReference type="GO" id="GO:0032836">
    <property type="term" value="P:glomerular basement membrane development"/>
    <property type="evidence" value="ECO:0007669"/>
    <property type="project" value="TreeGrafter"/>
</dbReference>
<dbReference type="GO" id="GO:0009986">
    <property type="term" value="C:cell surface"/>
    <property type="evidence" value="ECO:0007669"/>
    <property type="project" value="UniProtKB-SubCell"/>
</dbReference>
<sequence>SPISWYPLVLVATILSHRYNSHTGSSFLSGQRHRIRLQRDRQARNNVRPNIILILTDDQDIELGSMQAMNKTRRIMEQGGTHFSNAFSTTPMCCPSRSSILTGKYVHNHHTFTNNENCSSPSWQAHHEPHTFAVHLNNSGYRTAFFGKYLNEYNGSYVPPGWREWVALVKNSRFYNYTLCRNGAREKHGSNYPKDYLTDIITNDSLNYFRSSKRMYPHRPVMMVLSHAAPHGPEDSAPQYSTAFPNASQHITPSYNYAPNPDKHWILRYTGPMKPVHMQFTNMLQRRRMQTLLSVDDCVDKVYNMLVETGELDNTYIVYTSDHGYHIGQYGLVKGKSMPYEFDIRVPFYIRGPNVEAGAINPHVVLNVDLAPTLLDMAGADVPSDMDGKSILKLLDTDKPVNRFQVNKKGKMWRDSFLVERGKLLHKKADGKEVAQEENFLPKYQRVKDLCQRAEYQSSCEQPGQKWQCLEDPSGKLRLYKCKGMASLYAPRMQALMASSGSQQWVGHVSNAGDSLIITLKLRNLVTPSEVKSTKSLTRNRWARSIPFELDGDLYAVDLEEGYRPVGLRNTSRPGERRRGAVLQEDDDEEFSGMGVTARPTTSNSLTPPAALKVTYRCSILMNDTVRCDGGLYKSLQAWKDHKLHIEHEIETLQTKIKNLREVKGHLKKVRPEECQYGGVYVHVFVYPHKSQWLMKEQKRRKKLRKLLKRLRNNDTCSMPGLTCFTHDNQHWQTAPFWTMGPFCACTSANNNTYWCLRTINDTHNFIFCEFATGFIEYFDLNTDPYQLINGVSTLDRTALNQMHQQLMELRSCKGHKQCNPETGESERHTHTHIQYQLKVWTHLPIQGFFFIFTIFYIVK</sequence>
<keyword evidence="6" id="KW-0732">Signal</keyword>
<evidence type="ECO:0000256" key="17">
    <source>
        <dbReference type="SAM" id="Phobius"/>
    </source>
</evidence>
<dbReference type="Proteomes" id="UP000694395">
    <property type="component" value="Chromosome 7"/>
</dbReference>
<dbReference type="GeneTree" id="ENSGT00940000166926"/>
<feature type="coiled-coil region" evidence="15">
    <location>
        <begin position="643"/>
        <end position="670"/>
    </location>
</feature>
<dbReference type="GO" id="GO:0005539">
    <property type="term" value="F:glycosaminoglycan binding"/>
    <property type="evidence" value="ECO:0007669"/>
    <property type="project" value="TreeGrafter"/>
</dbReference>
<feature type="modified residue" description="3-oxoalanine (Cys)" evidence="12">
    <location>
        <position position="93"/>
    </location>
</feature>
<dbReference type="GO" id="GO:0040037">
    <property type="term" value="P:negative regulation of fibroblast growth factor receptor signaling pathway"/>
    <property type="evidence" value="ECO:0007669"/>
    <property type="project" value="TreeGrafter"/>
</dbReference>
<keyword evidence="8" id="KW-0256">Endoplasmic reticulum</keyword>
<proteinExistence type="inferred from homology"/>
<dbReference type="GO" id="GO:0005795">
    <property type="term" value="C:Golgi stack"/>
    <property type="evidence" value="ECO:0007669"/>
    <property type="project" value="UniProtKB-SubCell"/>
</dbReference>
<evidence type="ECO:0000256" key="2">
    <source>
        <dbReference type="ARBA" id="ARBA00004241"/>
    </source>
</evidence>
<evidence type="ECO:0000256" key="4">
    <source>
        <dbReference type="ARBA" id="ARBA00008779"/>
    </source>
</evidence>
<feature type="domain" description="Sulfatase N-terminal" evidence="18">
    <location>
        <begin position="49"/>
        <end position="380"/>
    </location>
</feature>
<keyword evidence="17" id="KW-0812">Transmembrane</keyword>
<evidence type="ECO:0000259" key="19">
    <source>
        <dbReference type="Pfam" id="PF12548"/>
    </source>
</evidence>
<comment type="subcellular location">
    <subcellularLocation>
        <location evidence="2">Cell surface</location>
    </subcellularLocation>
    <subcellularLocation>
        <location evidence="1">Endoplasmic reticulum</location>
    </subcellularLocation>
    <subcellularLocation>
        <location evidence="3">Golgi apparatus</location>
        <location evidence="3">Golgi stack</location>
    </subcellularLocation>
</comment>